<feature type="domain" description="CRAL-TRIO" evidence="1">
    <location>
        <begin position="80"/>
        <end position="242"/>
    </location>
</feature>
<accession>A0AAQ3KDL2</accession>
<organism evidence="2 3">
    <name type="scientific">Canna indica</name>
    <name type="common">Indian-shot</name>
    <dbReference type="NCBI Taxonomy" id="4628"/>
    <lineage>
        <taxon>Eukaryota</taxon>
        <taxon>Viridiplantae</taxon>
        <taxon>Streptophyta</taxon>
        <taxon>Embryophyta</taxon>
        <taxon>Tracheophyta</taxon>
        <taxon>Spermatophyta</taxon>
        <taxon>Magnoliopsida</taxon>
        <taxon>Liliopsida</taxon>
        <taxon>Zingiberales</taxon>
        <taxon>Cannaceae</taxon>
        <taxon>Canna</taxon>
    </lineage>
</organism>
<proteinExistence type="predicted"/>
<evidence type="ECO:0000313" key="2">
    <source>
        <dbReference type="EMBL" id="WOL03761.1"/>
    </source>
</evidence>
<dbReference type="AlphaFoldDB" id="A0AAQ3KDL2"/>
<dbReference type="PANTHER" id="PTHR46277:SF3">
    <property type="entry name" value="BINDING PROTEIN, PUTATIVE-RELATED"/>
    <property type="match status" value="1"/>
</dbReference>
<dbReference type="PANTHER" id="PTHR46277">
    <property type="entry name" value="OS03G0850700 PROTEIN"/>
    <property type="match status" value="1"/>
</dbReference>
<dbReference type="Pfam" id="PF00650">
    <property type="entry name" value="CRAL_TRIO"/>
    <property type="match status" value="1"/>
</dbReference>
<dbReference type="InterPro" id="IPR036273">
    <property type="entry name" value="CRAL/TRIO_N_dom_sf"/>
</dbReference>
<dbReference type="Proteomes" id="UP001327560">
    <property type="component" value="Chromosome 4"/>
</dbReference>
<keyword evidence="3" id="KW-1185">Reference proteome</keyword>
<sequence length="243" mass="27753">MEAEKTLKAPVYNTGDDEKNNLAQMRLLVEAKDPAAKEVDNLMLRRFLRARNQDVEKASAMFLKYLNWRRTAVPNGYISEADIKDELAQKKACVQGFDKAGHPIGIIFPARHFYAKRDMDAFKSLCIYVLDKACARIPSGQEKFIGIVDLQGWGYSNCDIWAYAAGLDIMQNCYPERLGKAFVINVPYLFMKAWKMIYPFIDENTRKKIVFVDNKNLKATLLEDIDESQLPEIYGGKLPLIPV</sequence>
<dbReference type="InterPro" id="IPR001251">
    <property type="entry name" value="CRAL-TRIO_dom"/>
</dbReference>
<dbReference type="InterPro" id="IPR011074">
    <property type="entry name" value="CRAL/TRIO_N_dom"/>
</dbReference>
<dbReference type="EMBL" id="CP136893">
    <property type="protein sequence ID" value="WOL03761.1"/>
    <property type="molecule type" value="Genomic_DNA"/>
</dbReference>
<dbReference type="SUPFAM" id="SSF52087">
    <property type="entry name" value="CRAL/TRIO domain"/>
    <property type="match status" value="1"/>
</dbReference>
<reference evidence="2 3" key="1">
    <citation type="submission" date="2023-10" db="EMBL/GenBank/DDBJ databases">
        <title>Chromosome-scale genome assembly provides insights into flower coloration mechanisms of Canna indica.</title>
        <authorList>
            <person name="Li C."/>
        </authorList>
    </citation>
    <scope>NUCLEOTIDE SEQUENCE [LARGE SCALE GENOMIC DNA]</scope>
    <source>
        <tissue evidence="2">Flower</tissue>
    </source>
</reference>
<dbReference type="CDD" id="cd00170">
    <property type="entry name" value="SEC14"/>
    <property type="match status" value="1"/>
</dbReference>
<evidence type="ECO:0000259" key="1">
    <source>
        <dbReference type="PROSITE" id="PS50191"/>
    </source>
</evidence>
<gene>
    <name evidence="2" type="ORF">Cni_G12481</name>
</gene>
<dbReference type="SMART" id="SM01100">
    <property type="entry name" value="CRAL_TRIO_N"/>
    <property type="match status" value="1"/>
</dbReference>
<protein>
    <submittedName>
        <fullName evidence="2">Random slug protein 5-like</fullName>
    </submittedName>
</protein>
<dbReference type="PROSITE" id="PS50191">
    <property type="entry name" value="CRAL_TRIO"/>
    <property type="match status" value="1"/>
</dbReference>
<dbReference type="InterPro" id="IPR036865">
    <property type="entry name" value="CRAL-TRIO_dom_sf"/>
</dbReference>
<name>A0AAQ3KDL2_9LILI</name>
<dbReference type="SUPFAM" id="SSF46938">
    <property type="entry name" value="CRAL/TRIO N-terminal domain"/>
    <property type="match status" value="1"/>
</dbReference>
<dbReference type="SMART" id="SM00516">
    <property type="entry name" value="SEC14"/>
    <property type="match status" value="1"/>
</dbReference>
<evidence type="ECO:0000313" key="3">
    <source>
        <dbReference type="Proteomes" id="UP001327560"/>
    </source>
</evidence>
<dbReference type="Gene3D" id="3.40.525.10">
    <property type="entry name" value="CRAL-TRIO lipid binding domain"/>
    <property type="match status" value="1"/>
</dbReference>